<keyword evidence="2" id="KW-1185">Reference proteome</keyword>
<sequence>MDIDSRASTELQLADLFAGAVNYERKSLAGLTSGNVSGSSPKGQLVRYIQQVYSLDSFADIKQYLVSIKTAQTR</sequence>
<protein>
    <submittedName>
        <fullName evidence="1">Uncharacterized protein</fullName>
    </submittedName>
</protein>
<accession>A0ABX7IGK0</accession>
<reference evidence="1 2" key="1">
    <citation type="submission" date="2021-02" db="EMBL/GenBank/DDBJ databases">
        <title>Complete Genome Sequence of Arcanobacterium phocisimile strain DSM 26142T from a harbour seal.</title>
        <authorList>
            <person name="Borowiak M."/>
            <person name="Alssahen M."/>
            <person name="Malorny B."/>
            <person name="Laemmler C."/>
            <person name="Siebert U."/>
            <person name="Ploetz M."/>
            <person name="Abdulmawjood A."/>
        </authorList>
    </citation>
    <scope>NUCLEOTIDE SEQUENCE [LARGE SCALE GENOMIC DNA]</scope>
    <source>
        <strain evidence="1 2">DSM 26142</strain>
    </source>
</reference>
<dbReference type="EMBL" id="CP070228">
    <property type="protein sequence ID" value="QRV02152.1"/>
    <property type="molecule type" value="Genomic_DNA"/>
</dbReference>
<proteinExistence type="predicted"/>
<evidence type="ECO:0000313" key="2">
    <source>
        <dbReference type="Proteomes" id="UP000602653"/>
    </source>
</evidence>
<name>A0ABX7IGK0_9ACTO</name>
<gene>
    <name evidence="1" type="ORF">JTE88_08815</name>
</gene>
<organism evidence="1 2">
    <name type="scientific">Arcanobacterium phocisimile</name>
    <dbReference type="NCBI Taxonomy" id="1302235"/>
    <lineage>
        <taxon>Bacteria</taxon>
        <taxon>Bacillati</taxon>
        <taxon>Actinomycetota</taxon>
        <taxon>Actinomycetes</taxon>
        <taxon>Actinomycetales</taxon>
        <taxon>Actinomycetaceae</taxon>
        <taxon>Arcanobacterium</taxon>
    </lineage>
</organism>
<evidence type="ECO:0000313" key="1">
    <source>
        <dbReference type="EMBL" id="QRV02152.1"/>
    </source>
</evidence>
<dbReference type="RefSeq" id="WP_204424440.1">
    <property type="nucleotide sequence ID" value="NZ_CP070228.1"/>
</dbReference>
<dbReference type="Proteomes" id="UP000602653">
    <property type="component" value="Chromosome"/>
</dbReference>